<proteinExistence type="predicted"/>
<evidence type="ECO:0008006" key="4">
    <source>
        <dbReference type="Google" id="ProtNLM"/>
    </source>
</evidence>
<name>A0AAW1I566_SAPOF</name>
<reference evidence="2" key="1">
    <citation type="submission" date="2024-03" db="EMBL/GenBank/DDBJ databases">
        <title>WGS assembly of Saponaria officinalis var. Norfolk2.</title>
        <authorList>
            <person name="Jenkins J."/>
            <person name="Shu S."/>
            <person name="Grimwood J."/>
            <person name="Barry K."/>
            <person name="Goodstein D."/>
            <person name="Schmutz J."/>
            <person name="Leebens-Mack J."/>
            <person name="Osbourn A."/>
        </authorList>
    </citation>
    <scope>NUCLEOTIDE SEQUENCE [LARGE SCALE GENOMIC DNA]</scope>
    <source>
        <strain evidence="2">JIC</strain>
    </source>
</reference>
<dbReference type="EMBL" id="JBDFQZ010000010">
    <property type="protein sequence ID" value="KAK9684369.1"/>
    <property type="molecule type" value="Genomic_DNA"/>
</dbReference>
<evidence type="ECO:0000313" key="2">
    <source>
        <dbReference type="EMBL" id="KAK9684369.1"/>
    </source>
</evidence>
<dbReference type="PANTHER" id="PTHR45023:SF4">
    <property type="entry name" value="GLYCINE-RICH PROTEIN-RELATED"/>
    <property type="match status" value="1"/>
</dbReference>
<feature type="compositionally biased region" description="Polar residues" evidence="1">
    <location>
        <begin position="100"/>
        <end position="112"/>
    </location>
</feature>
<protein>
    <recommendedName>
        <fullName evidence="4">No apical meristem-associated C-terminal domain-containing protein</fullName>
    </recommendedName>
</protein>
<evidence type="ECO:0000313" key="3">
    <source>
        <dbReference type="Proteomes" id="UP001443914"/>
    </source>
</evidence>
<dbReference type="PANTHER" id="PTHR45023">
    <property type="match status" value="1"/>
</dbReference>
<organism evidence="2 3">
    <name type="scientific">Saponaria officinalis</name>
    <name type="common">Common soapwort</name>
    <name type="synonym">Lychnis saponaria</name>
    <dbReference type="NCBI Taxonomy" id="3572"/>
    <lineage>
        <taxon>Eukaryota</taxon>
        <taxon>Viridiplantae</taxon>
        <taxon>Streptophyta</taxon>
        <taxon>Embryophyta</taxon>
        <taxon>Tracheophyta</taxon>
        <taxon>Spermatophyta</taxon>
        <taxon>Magnoliopsida</taxon>
        <taxon>eudicotyledons</taxon>
        <taxon>Gunneridae</taxon>
        <taxon>Pentapetalae</taxon>
        <taxon>Caryophyllales</taxon>
        <taxon>Caryophyllaceae</taxon>
        <taxon>Caryophylleae</taxon>
        <taxon>Saponaria</taxon>
    </lineage>
</organism>
<dbReference type="Proteomes" id="UP001443914">
    <property type="component" value="Unassembled WGS sequence"/>
</dbReference>
<feature type="compositionally biased region" description="Polar residues" evidence="1">
    <location>
        <begin position="125"/>
        <end position="137"/>
    </location>
</feature>
<comment type="caution">
    <text evidence="2">The sequence shown here is derived from an EMBL/GenBank/DDBJ whole genome shotgun (WGS) entry which is preliminary data.</text>
</comment>
<accession>A0AAW1I566</accession>
<sequence>MWKRISELYEQSRVENKNKTQLSIRSIDAMKSRWKRLNTVVNKWVSCYSKVVNRPPASGTSVQDDIEEAQKLYRKISAGADFDDDFYMYNTVMSRHPKWSLQNNNYGVNANVSDSSSKRSRSDMDTTPSSVNESTPSVDGDEDINIRPEGRETAKKKRNGKAIVSNSIFTDDDKSLFEKHGTNMKMQIEQRQKRIDADLKIEELGLLGIEKNRELKILDILLGKTHLSSREEELKEKLQSKYYS</sequence>
<feature type="region of interest" description="Disordered" evidence="1">
    <location>
        <begin position="100"/>
        <end position="159"/>
    </location>
</feature>
<gene>
    <name evidence="2" type="ORF">RND81_10G205600</name>
</gene>
<feature type="compositionally biased region" description="Basic and acidic residues" evidence="1">
    <location>
        <begin position="144"/>
        <end position="153"/>
    </location>
</feature>
<dbReference type="AlphaFoldDB" id="A0AAW1I566"/>
<keyword evidence="3" id="KW-1185">Reference proteome</keyword>
<evidence type="ECO:0000256" key="1">
    <source>
        <dbReference type="SAM" id="MobiDB-lite"/>
    </source>
</evidence>